<accession>A0AB39HRD1</accession>
<dbReference type="GO" id="GO:0061542">
    <property type="term" value="F:3-demethylubiquinol 3-O-methyltransferase activity"/>
    <property type="evidence" value="ECO:0007669"/>
    <property type="project" value="UniProtKB-EC"/>
</dbReference>
<protein>
    <submittedName>
        <fullName evidence="3">Class I SAM-dependent methyltransferase</fullName>
        <ecNumber evidence="3">2.1.1.222</ecNumber>
        <ecNumber evidence="3">2.1.1.64</ecNumber>
    </submittedName>
</protein>
<feature type="domain" description="Methyltransferase" evidence="2">
    <location>
        <begin position="37"/>
        <end position="131"/>
    </location>
</feature>
<dbReference type="EMBL" id="CP162599">
    <property type="protein sequence ID" value="XDK33105.1"/>
    <property type="molecule type" value="Genomic_DNA"/>
</dbReference>
<dbReference type="AlphaFoldDB" id="A0AB39HRD1"/>
<proteinExistence type="predicted"/>
<dbReference type="GO" id="GO:0032259">
    <property type="term" value="P:methylation"/>
    <property type="evidence" value="ECO:0007669"/>
    <property type="project" value="UniProtKB-KW"/>
</dbReference>
<dbReference type="InterPro" id="IPR041698">
    <property type="entry name" value="Methyltransf_25"/>
</dbReference>
<dbReference type="EC" id="2.1.1.222" evidence="3"/>
<gene>
    <name evidence="3" type="ORF">AB4Y30_01665</name>
</gene>
<keyword evidence="1 3" id="KW-0808">Transferase</keyword>
<dbReference type="PANTHER" id="PTHR43861:SF3">
    <property type="entry name" value="PUTATIVE (AFU_ORTHOLOGUE AFUA_2G14390)-RELATED"/>
    <property type="match status" value="1"/>
</dbReference>
<sequence length="203" mass="23449">MINNSWDERFNKQEYIYGKEPNVFVKSMLQDHPSCDVLTIAEGEGRNAVYAAELGHRVTAWDYSSVGLDKLHQFADSRNVKVKTKLVDLAQEIDFRENQWDVVMNVFGHIGDASVRQRLMKGIKTMLRPGGVYIMEVYSDRQLPYRSGGGKDIRLLYTPCEVLQIFADWQIKYFYYGEVERYEGKLHTGLGHVIQLAVYKPTD</sequence>
<dbReference type="EC" id="2.1.1.64" evidence="3"/>
<dbReference type="GO" id="GO:0102208">
    <property type="term" value="F:2-polyprenyl-6-hydroxyphenol methylase activity"/>
    <property type="evidence" value="ECO:0007669"/>
    <property type="project" value="UniProtKB-EC"/>
</dbReference>
<evidence type="ECO:0000259" key="2">
    <source>
        <dbReference type="Pfam" id="PF13649"/>
    </source>
</evidence>
<reference evidence="3" key="1">
    <citation type="submission" date="2024-07" db="EMBL/GenBank/DDBJ databases">
        <title>Halotolerant mesophilic bacterium Ornithinibacillus sp. 4-3, sp. nov., isolated from soil.</title>
        <authorList>
            <person name="Sidarenka A.V."/>
            <person name="Guliayeva D.E."/>
            <person name="Leanovich S.I."/>
            <person name="Hileuskaya K.S."/>
            <person name="Akhremchuk A.E."/>
            <person name="Sikolenko M.A."/>
            <person name="Valentovich L.N."/>
        </authorList>
    </citation>
    <scope>NUCLEOTIDE SEQUENCE</scope>
    <source>
        <strain evidence="3">4-3</strain>
    </source>
</reference>
<dbReference type="Pfam" id="PF13649">
    <property type="entry name" value="Methyltransf_25"/>
    <property type="match status" value="1"/>
</dbReference>
<organism evidence="3">
    <name type="scientific">Ornithinibacillus sp. 4-3</name>
    <dbReference type="NCBI Taxonomy" id="3231488"/>
    <lineage>
        <taxon>Bacteria</taxon>
        <taxon>Bacillati</taxon>
        <taxon>Bacillota</taxon>
        <taxon>Bacilli</taxon>
        <taxon>Bacillales</taxon>
        <taxon>Bacillaceae</taxon>
        <taxon>Ornithinibacillus</taxon>
    </lineage>
</organism>
<dbReference type="PANTHER" id="PTHR43861">
    <property type="entry name" value="TRANS-ACONITATE 2-METHYLTRANSFERASE-RELATED"/>
    <property type="match status" value="1"/>
</dbReference>
<dbReference type="Gene3D" id="3.40.50.150">
    <property type="entry name" value="Vaccinia Virus protein VP39"/>
    <property type="match status" value="1"/>
</dbReference>
<dbReference type="SUPFAM" id="SSF53335">
    <property type="entry name" value="S-adenosyl-L-methionine-dependent methyltransferases"/>
    <property type="match status" value="1"/>
</dbReference>
<dbReference type="CDD" id="cd02440">
    <property type="entry name" value="AdoMet_MTases"/>
    <property type="match status" value="1"/>
</dbReference>
<keyword evidence="3" id="KW-0489">Methyltransferase</keyword>
<evidence type="ECO:0000313" key="3">
    <source>
        <dbReference type="EMBL" id="XDK33105.1"/>
    </source>
</evidence>
<dbReference type="RefSeq" id="WP_368653789.1">
    <property type="nucleotide sequence ID" value="NZ_CP162599.1"/>
</dbReference>
<evidence type="ECO:0000256" key="1">
    <source>
        <dbReference type="ARBA" id="ARBA00022679"/>
    </source>
</evidence>
<dbReference type="InterPro" id="IPR029063">
    <property type="entry name" value="SAM-dependent_MTases_sf"/>
</dbReference>
<name>A0AB39HRD1_9BACI</name>